<keyword evidence="2" id="KW-1185">Reference proteome</keyword>
<feature type="region of interest" description="Disordered" evidence="1">
    <location>
        <begin position="496"/>
        <end position="523"/>
    </location>
</feature>
<feature type="compositionally biased region" description="Polar residues" evidence="1">
    <location>
        <begin position="498"/>
        <end position="513"/>
    </location>
</feature>
<feature type="compositionally biased region" description="Polar residues" evidence="1">
    <location>
        <begin position="411"/>
        <end position="420"/>
    </location>
</feature>
<feature type="compositionally biased region" description="Basic residues" evidence="1">
    <location>
        <begin position="1"/>
        <end position="11"/>
    </location>
</feature>
<feature type="compositionally biased region" description="Polar residues" evidence="1">
    <location>
        <begin position="28"/>
        <end position="37"/>
    </location>
</feature>
<dbReference type="Proteomes" id="UP001318040">
    <property type="component" value="Chromosome 4"/>
</dbReference>
<dbReference type="RefSeq" id="XP_032802200.1">
    <property type="nucleotide sequence ID" value="XM_032946309.1"/>
</dbReference>
<accession>A0AAJ7SP18</accession>
<dbReference type="GeneID" id="116938744"/>
<evidence type="ECO:0000256" key="1">
    <source>
        <dbReference type="SAM" id="MobiDB-lite"/>
    </source>
</evidence>
<dbReference type="KEGG" id="pmrn:116938744"/>
<sequence length="572" mass="64130">MHAKISKKRVNSKIEASPRRRCTPRSPGKTNLRSCTKSPKHKLQTVKNTIDRLFSYSLRKKRCLKIVDQIEKFSSDEDFESPKKKIRIWKTVTKQEHFKKQHGSPLKTYQDKIAPHPSSDGSTASRYDPSDLSCDQWVLIKPKLPYSGQKYSGRSVDEVSKRLRDTCMSIQLEGRHKNIHLIGRAVFLKRNLKLGEKTVQRFLNENFSIKIHGQQQHEDSPKRSTLAQEVSQDATDAEKKCAEKSKQNISVSGITIGVGESMETANAPLKEDFLLNNSDDDPCSDENDTNIQPEHSCQQQHVCQLEGQQILKVAIDIRSSALDPSKCSTHAEQLNNNNAVLSRKKLLSRKMKNVSPPNLDVLKTSTGTTLDCDVKQTLDELPKGSEIADTVIKNETSNNISSRLRKRPSDSGLSGDQSFQGKHLNEDNAIRGAIEFQTPDNTQSAKRYKLRSHTKLDAQLQSSSISIQSIKSLCGSPKKSSPLKQSVPVDYIEDDSPIVQNNGSKMDTQQNGNDEADTISASRPVKVNSTSHVQDEAFSFSQQPIVAGPFRSLFFRAIDSRRSTVWSFVNEN</sequence>
<protein>
    <submittedName>
        <fullName evidence="3">Uncharacterized protein LOC116938744</fullName>
    </submittedName>
</protein>
<evidence type="ECO:0000313" key="2">
    <source>
        <dbReference type="Proteomes" id="UP001318040"/>
    </source>
</evidence>
<dbReference type="AlphaFoldDB" id="A0AAJ7SP18"/>
<reference evidence="3" key="1">
    <citation type="submission" date="2025-08" db="UniProtKB">
        <authorList>
            <consortium name="RefSeq"/>
        </authorList>
    </citation>
    <scope>IDENTIFICATION</scope>
    <source>
        <tissue evidence="3">Sperm</tissue>
    </source>
</reference>
<feature type="region of interest" description="Disordered" evidence="1">
    <location>
        <begin position="398"/>
        <end position="421"/>
    </location>
</feature>
<evidence type="ECO:0000313" key="3">
    <source>
        <dbReference type="RefSeq" id="XP_032802200.1"/>
    </source>
</evidence>
<feature type="region of interest" description="Disordered" evidence="1">
    <location>
        <begin position="213"/>
        <end position="236"/>
    </location>
</feature>
<gene>
    <name evidence="3" type="primary">LOC116938744</name>
</gene>
<feature type="compositionally biased region" description="Polar residues" evidence="1">
    <location>
        <begin position="223"/>
        <end position="234"/>
    </location>
</feature>
<proteinExistence type="predicted"/>
<name>A0AAJ7SP18_PETMA</name>
<organism evidence="2 3">
    <name type="scientific">Petromyzon marinus</name>
    <name type="common">Sea lamprey</name>
    <dbReference type="NCBI Taxonomy" id="7757"/>
    <lineage>
        <taxon>Eukaryota</taxon>
        <taxon>Metazoa</taxon>
        <taxon>Chordata</taxon>
        <taxon>Craniata</taxon>
        <taxon>Vertebrata</taxon>
        <taxon>Cyclostomata</taxon>
        <taxon>Hyperoartia</taxon>
        <taxon>Petromyzontiformes</taxon>
        <taxon>Petromyzontidae</taxon>
        <taxon>Petromyzon</taxon>
    </lineage>
</organism>
<feature type="region of interest" description="Disordered" evidence="1">
    <location>
        <begin position="97"/>
        <end position="128"/>
    </location>
</feature>
<feature type="region of interest" description="Disordered" evidence="1">
    <location>
        <begin position="1"/>
        <end position="40"/>
    </location>
</feature>